<dbReference type="GO" id="GO:0005634">
    <property type="term" value="C:nucleus"/>
    <property type="evidence" value="ECO:0007669"/>
    <property type="project" value="UniProtKB-SubCell"/>
</dbReference>
<dbReference type="GO" id="GO:0005737">
    <property type="term" value="C:cytoplasm"/>
    <property type="evidence" value="ECO:0007669"/>
    <property type="project" value="TreeGrafter"/>
</dbReference>
<comment type="function">
    <text evidence="1">Acts as a component of a SCF E3 ubiquitin ligase complexes.</text>
</comment>
<proteinExistence type="predicted"/>
<accession>A0A4S4EEI0</accession>
<evidence type="ECO:0000313" key="2">
    <source>
        <dbReference type="EMBL" id="THG14783.1"/>
    </source>
</evidence>
<dbReference type="EMBL" id="SDRB02005081">
    <property type="protein sequence ID" value="THG14783.1"/>
    <property type="molecule type" value="Genomic_DNA"/>
</dbReference>
<keyword evidence="1" id="KW-0833">Ubl conjugation pathway</keyword>
<protein>
    <recommendedName>
        <fullName evidence="1">F-box protein</fullName>
    </recommendedName>
</protein>
<dbReference type="PANTHER" id="PTHR12874:SF16">
    <property type="entry name" value="OS01G0800800 PROTEIN"/>
    <property type="match status" value="1"/>
</dbReference>
<dbReference type="Proteomes" id="UP000306102">
    <property type="component" value="Unassembled WGS sequence"/>
</dbReference>
<name>A0A4S4EEI0_CAMSN</name>
<reference evidence="2 3" key="1">
    <citation type="journal article" date="2018" name="Proc. Natl. Acad. Sci. U.S.A.">
        <title>Draft genome sequence of Camellia sinensis var. sinensis provides insights into the evolution of the tea genome and tea quality.</title>
        <authorList>
            <person name="Wei C."/>
            <person name="Yang H."/>
            <person name="Wang S."/>
            <person name="Zhao J."/>
            <person name="Liu C."/>
            <person name="Gao L."/>
            <person name="Xia E."/>
            <person name="Lu Y."/>
            <person name="Tai Y."/>
            <person name="She G."/>
            <person name="Sun J."/>
            <person name="Cao H."/>
            <person name="Tong W."/>
            <person name="Gao Q."/>
            <person name="Li Y."/>
            <person name="Deng W."/>
            <person name="Jiang X."/>
            <person name="Wang W."/>
            <person name="Chen Q."/>
            <person name="Zhang S."/>
            <person name="Li H."/>
            <person name="Wu J."/>
            <person name="Wang P."/>
            <person name="Li P."/>
            <person name="Shi C."/>
            <person name="Zheng F."/>
            <person name="Jian J."/>
            <person name="Huang B."/>
            <person name="Shan D."/>
            <person name="Shi M."/>
            <person name="Fang C."/>
            <person name="Yue Y."/>
            <person name="Li F."/>
            <person name="Li D."/>
            <person name="Wei S."/>
            <person name="Han B."/>
            <person name="Jiang C."/>
            <person name="Yin Y."/>
            <person name="Xia T."/>
            <person name="Zhang Z."/>
            <person name="Bennetzen J.L."/>
            <person name="Zhao S."/>
            <person name="Wan X."/>
        </authorList>
    </citation>
    <scope>NUCLEOTIDE SEQUENCE [LARGE SCALE GENOMIC DNA]</scope>
    <source>
        <strain evidence="3">cv. Shuchazao</strain>
        <tissue evidence="2">Leaf</tissue>
    </source>
</reference>
<keyword evidence="3" id="KW-1185">Reference proteome</keyword>
<dbReference type="InterPro" id="IPR036047">
    <property type="entry name" value="F-box-like_dom_sf"/>
</dbReference>
<dbReference type="GO" id="GO:0031146">
    <property type="term" value="P:SCF-dependent proteasomal ubiquitin-dependent protein catabolic process"/>
    <property type="evidence" value="ECO:0007669"/>
    <property type="project" value="UniProtKB-UniRule"/>
</dbReference>
<organism evidence="2 3">
    <name type="scientific">Camellia sinensis var. sinensis</name>
    <name type="common">China tea</name>
    <dbReference type="NCBI Taxonomy" id="542762"/>
    <lineage>
        <taxon>Eukaryota</taxon>
        <taxon>Viridiplantae</taxon>
        <taxon>Streptophyta</taxon>
        <taxon>Embryophyta</taxon>
        <taxon>Tracheophyta</taxon>
        <taxon>Spermatophyta</taxon>
        <taxon>Magnoliopsida</taxon>
        <taxon>eudicotyledons</taxon>
        <taxon>Gunneridae</taxon>
        <taxon>Pentapetalae</taxon>
        <taxon>asterids</taxon>
        <taxon>Ericales</taxon>
        <taxon>Theaceae</taxon>
        <taxon>Camellia</taxon>
    </lineage>
</organism>
<gene>
    <name evidence="2" type="ORF">TEA_027328</name>
</gene>
<comment type="pathway">
    <text evidence="1">Protein modification; protein ubiquitination.</text>
</comment>
<dbReference type="SUPFAM" id="SSF81383">
    <property type="entry name" value="F-box domain"/>
    <property type="match status" value="1"/>
</dbReference>
<keyword evidence="1" id="KW-0539">Nucleus</keyword>
<dbReference type="Gene3D" id="1.20.1280.50">
    <property type="match status" value="1"/>
</dbReference>
<comment type="caution">
    <text evidence="2">The sequence shown here is derived from an EMBL/GenBank/DDBJ whole genome shotgun (WGS) entry which is preliminary data.</text>
</comment>
<dbReference type="AlphaFoldDB" id="A0A4S4EEI0"/>
<comment type="subcellular location">
    <subcellularLocation>
        <location evidence="1">Nucleus</location>
    </subcellularLocation>
</comment>
<evidence type="ECO:0000256" key="1">
    <source>
        <dbReference type="RuleBase" id="RU369085"/>
    </source>
</evidence>
<evidence type="ECO:0000313" key="3">
    <source>
        <dbReference type="Proteomes" id="UP000306102"/>
    </source>
</evidence>
<dbReference type="GO" id="GO:0019005">
    <property type="term" value="C:SCF ubiquitin ligase complex"/>
    <property type="evidence" value="ECO:0007669"/>
    <property type="project" value="UniProtKB-UniRule"/>
</dbReference>
<comment type="subunit">
    <text evidence="1">Component of the SCF-type E3 ligase complex.</text>
</comment>
<sequence length="337" mass="36711">MGTSGSSSPPWQVLVLVANHLDPKILAIASCVSKSWFISMSSDHLWQPICSTHFPSLSTLHFADSTVPYHHLYALGRISAKRRLQKPRKPHLSLNNLMFTIDVHNNNSRVFTVLKLGAELKTDPNDMFRFDIDVDGEKILVGDDDLGGLRLAWNVVLEGYKGVFTMMECRGRGSDGWWFSEELPSPGCCSGVGTSGLVADLRLGLGLGGKGESACWEDGGGEGGVGCVEHSELEIPAEALSHSHSLLFSHSLSSLLFTQTQTQEPPPSHHLLLLLLQATTASSSVATVDLMECSTSSISIANLPRRSPPPPSSVDILLRRPHQLRSVRSVILFFICY</sequence>
<dbReference type="GO" id="GO:0009740">
    <property type="term" value="P:gibberellic acid mediated signaling pathway"/>
    <property type="evidence" value="ECO:0007669"/>
    <property type="project" value="TreeGrafter"/>
</dbReference>
<dbReference type="GO" id="GO:0016567">
    <property type="term" value="P:protein ubiquitination"/>
    <property type="evidence" value="ECO:0007669"/>
    <property type="project" value="UniProtKB-UniRule"/>
</dbReference>
<dbReference type="PANTHER" id="PTHR12874">
    <property type="entry name" value="F-BOX ONLY PROTEIN 48-RELATED"/>
    <property type="match status" value="1"/>
</dbReference>